<feature type="domain" description="Lipid/polyisoprenoid-binding YceI-like" evidence="2">
    <location>
        <begin position="21"/>
        <end position="191"/>
    </location>
</feature>
<dbReference type="SUPFAM" id="SSF101874">
    <property type="entry name" value="YceI-like"/>
    <property type="match status" value="1"/>
</dbReference>
<dbReference type="RefSeq" id="WP_132318281.1">
    <property type="nucleotide sequence ID" value="NZ_FWZT01000007.1"/>
</dbReference>
<evidence type="ECO:0000259" key="2">
    <source>
        <dbReference type="SMART" id="SM00867"/>
    </source>
</evidence>
<dbReference type="InterPro" id="IPR007372">
    <property type="entry name" value="Lipid/polyisoprenoid-bd_YceI"/>
</dbReference>
<reference evidence="4" key="1">
    <citation type="submission" date="2017-04" db="EMBL/GenBank/DDBJ databases">
        <authorList>
            <person name="Varghese N."/>
            <person name="Submissions S."/>
        </authorList>
    </citation>
    <scope>NUCLEOTIDE SEQUENCE [LARGE SCALE GENOMIC DNA]</scope>
    <source>
        <strain evidence="4">RKEM611</strain>
    </source>
</reference>
<feature type="region of interest" description="Disordered" evidence="1">
    <location>
        <begin position="199"/>
        <end position="221"/>
    </location>
</feature>
<dbReference type="PANTHER" id="PTHR34406:SF1">
    <property type="entry name" value="PROTEIN YCEI"/>
    <property type="match status" value="1"/>
</dbReference>
<name>A0A1Y6BQ35_9BACT</name>
<sequence length="221" mass="24736">MVIAILGTIVWLFASWAGAVTVNFDESKSELIWIARKVSGAHRGQVRLKQGQLSFNKGNVSGSFVIDMNSIENLDLKGSWKTKLESHLKSEDFFHVSAYPEATFRLTSAKAVGPREYIFSGPLTIRGVTGRISFPAVWKQLGGRWALKSQIRINRLHWGITYHSAHFFDIKAIGDQMIDDHIEFELLLVADGKIRALQPEQNSQGNRDVASQGPLSEDDLR</sequence>
<dbReference type="InterPro" id="IPR036761">
    <property type="entry name" value="TTHA0802/YceI-like_sf"/>
</dbReference>
<evidence type="ECO:0000313" key="4">
    <source>
        <dbReference type="Proteomes" id="UP000192907"/>
    </source>
</evidence>
<dbReference type="OrthoDB" id="5295936at2"/>
<dbReference type="EMBL" id="FWZT01000007">
    <property type="protein sequence ID" value="SMF22502.1"/>
    <property type="molecule type" value="Genomic_DNA"/>
</dbReference>
<proteinExistence type="predicted"/>
<dbReference type="SMART" id="SM00867">
    <property type="entry name" value="YceI"/>
    <property type="match status" value="1"/>
</dbReference>
<gene>
    <name evidence="3" type="ORF">SAMN06296036_107199</name>
</gene>
<evidence type="ECO:0000256" key="1">
    <source>
        <dbReference type="SAM" id="MobiDB-lite"/>
    </source>
</evidence>
<dbReference type="AlphaFoldDB" id="A0A1Y6BQ35"/>
<dbReference type="Proteomes" id="UP000192907">
    <property type="component" value="Unassembled WGS sequence"/>
</dbReference>
<keyword evidence="4" id="KW-1185">Reference proteome</keyword>
<protein>
    <submittedName>
        <fullName evidence="3">Polyisoprenoid-binding protein YceI</fullName>
    </submittedName>
</protein>
<organism evidence="3 4">
    <name type="scientific">Pseudobacteriovorax antillogorgiicola</name>
    <dbReference type="NCBI Taxonomy" id="1513793"/>
    <lineage>
        <taxon>Bacteria</taxon>
        <taxon>Pseudomonadati</taxon>
        <taxon>Bdellovibrionota</taxon>
        <taxon>Oligoflexia</taxon>
        <taxon>Oligoflexales</taxon>
        <taxon>Pseudobacteriovoracaceae</taxon>
        <taxon>Pseudobacteriovorax</taxon>
    </lineage>
</organism>
<evidence type="ECO:0000313" key="3">
    <source>
        <dbReference type="EMBL" id="SMF22502.1"/>
    </source>
</evidence>
<accession>A0A1Y6BQ35</accession>
<dbReference type="Gene3D" id="2.40.128.110">
    <property type="entry name" value="Lipid/polyisoprenoid-binding, YceI-like"/>
    <property type="match status" value="1"/>
</dbReference>
<dbReference type="STRING" id="1513793.SAMN06296036_107199"/>
<dbReference type="Pfam" id="PF04264">
    <property type="entry name" value="YceI"/>
    <property type="match status" value="1"/>
</dbReference>
<dbReference type="PANTHER" id="PTHR34406">
    <property type="entry name" value="PROTEIN YCEI"/>
    <property type="match status" value="1"/>
</dbReference>